<dbReference type="PIRSF" id="PIRSF002070">
    <property type="entry name" value="SSB"/>
    <property type="match status" value="1"/>
</dbReference>
<dbReference type="InterPro" id="IPR012340">
    <property type="entry name" value="NA-bd_OB-fold"/>
</dbReference>
<name>A0A1V4STD6_9CLOT</name>
<dbReference type="Gene3D" id="2.40.50.140">
    <property type="entry name" value="Nucleic acid-binding proteins"/>
    <property type="match status" value="1"/>
</dbReference>
<dbReference type="GO" id="GO:0003697">
    <property type="term" value="F:single-stranded DNA binding"/>
    <property type="evidence" value="ECO:0007669"/>
    <property type="project" value="InterPro"/>
</dbReference>
<dbReference type="Proteomes" id="UP000191448">
    <property type="component" value="Unassembled WGS sequence"/>
</dbReference>
<dbReference type="NCBIfam" id="TIGR00621">
    <property type="entry name" value="ssb"/>
    <property type="match status" value="1"/>
</dbReference>
<dbReference type="CDD" id="cd04496">
    <property type="entry name" value="SSB_OBF"/>
    <property type="match status" value="1"/>
</dbReference>
<dbReference type="InterPro" id="IPR000424">
    <property type="entry name" value="Primosome_PriB/ssb"/>
</dbReference>
<comment type="caution">
    <text evidence="4">The sequence shown here is derived from an EMBL/GenBank/DDBJ whole genome shotgun (WGS) entry which is preliminary data.</text>
</comment>
<evidence type="ECO:0000256" key="3">
    <source>
        <dbReference type="RuleBase" id="RU000524"/>
    </source>
</evidence>
<dbReference type="OrthoDB" id="1828554at2"/>
<evidence type="ECO:0000313" key="5">
    <source>
        <dbReference type="Proteomes" id="UP000191448"/>
    </source>
</evidence>
<evidence type="ECO:0000256" key="2">
    <source>
        <dbReference type="PIRNR" id="PIRNR002070"/>
    </source>
</evidence>
<evidence type="ECO:0000256" key="1">
    <source>
        <dbReference type="ARBA" id="ARBA00023125"/>
    </source>
</evidence>
<dbReference type="SUPFAM" id="SSF50249">
    <property type="entry name" value="Nucleic acid-binding proteins"/>
    <property type="match status" value="1"/>
</dbReference>
<accession>A0A1V4STD6</accession>
<gene>
    <name evidence="4" type="primary">ssbB</name>
    <name evidence="4" type="ORF">CLTHE_27280</name>
</gene>
<dbReference type="AlphaFoldDB" id="A0A1V4STD6"/>
<dbReference type="Pfam" id="PF00436">
    <property type="entry name" value="SSB"/>
    <property type="match status" value="1"/>
</dbReference>
<dbReference type="PROSITE" id="PS50935">
    <property type="entry name" value="SSB"/>
    <property type="match status" value="1"/>
</dbReference>
<dbReference type="GO" id="GO:0006260">
    <property type="term" value="P:DNA replication"/>
    <property type="evidence" value="ECO:0007669"/>
    <property type="project" value="InterPro"/>
</dbReference>
<sequence>MNKVILTGRLTNDLELKYSKEKGTPYTKGTLAVNDRIKDTTYFIPFVIFNKNAEAICEFTKKGSNIGIFGKLERNPYVNEQKNITEYNTTVLAEGFEFINSSRRKNNDEVILKRDEDLELISSDNLPF</sequence>
<dbReference type="GO" id="GO:0009295">
    <property type="term" value="C:nucleoid"/>
    <property type="evidence" value="ECO:0007669"/>
    <property type="project" value="TreeGrafter"/>
</dbReference>
<dbReference type="PANTHER" id="PTHR10302">
    <property type="entry name" value="SINGLE-STRANDED DNA-BINDING PROTEIN"/>
    <property type="match status" value="1"/>
</dbReference>
<evidence type="ECO:0000313" key="4">
    <source>
        <dbReference type="EMBL" id="OPX46507.1"/>
    </source>
</evidence>
<keyword evidence="1 2" id="KW-0238">DNA-binding</keyword>
<dbReference type="EMBL" id="LTAY01000081">
    <property type="protein sequence ID" value="OPX46507.1"/>
    <property type="molecule type" value="Genomic_DNA"/>
</dbReference>
<dbReference type="RefSeq" id="WP_002598154.1">
    <property type="nucleotide sequence ID" value="NZ_LTAY01000081.1"/>
</dbReference>
<organism evidence="4 5">
    <name type="scientific">Clostridium thermobutyricum DSM 4928</name>
    <dbReference type="NCBI Taxonomy" id="1121339"/>
    <lineage>
        <taxon>Bacteria</taxon>
        <taxon>Bacillati</taxon>
        <taxon>Bacillota</taxon>
        <taxon>Clostridia</taxon>
        <taxon>Eubacteriales</taxon>
        <taxon>Clostridiaceae</taxon>
        <taxon>Clostridium</taxon>
    </lineage>
</organism>
<reference evidence="4 5" key="1">
    <citation type="submission" date="2016-02" db="EMBL/GenBank/DDBJ databases">
        <title>Genome sequence of Clostridium thermobutyricum DSM 4928.</title>
        <authorList>
            <person name="Poehlein A."/>
            <person name="Daniel R."/>
        </authorList>
    </citation>
    <scope>NUCLEOTIDE SEQUENCE [LARGE SCALE GENOMIC DNA]</scope>
    <source>
        <strain evidence="4 5">DSM 4928</strain>
    </source>
</reference>
<dbReference type="PANTHER" id="PTHR10302:SF27">
    <property type="entry name" value="SINGLE-STRANDED DNA-BINDING PROTEIN"/>
    <property type="match status" value="1"/>
</dbReference>
<proteinExistence type="predicted"/>
<dbReference type="InterPro" id="IPR011344">
    <property type="entry name" value="ssDNA-bd"/>
</dbReference>
<protein>
    <recommendedName>
        <fullName evidence="2 3">Single-stranded DNA-binding protein</fullName>
    </recommendedName>
</protein>